<evidence type="ECO:0000313" key="14">
    <source>
        <dbReference type="Proteomes" id="UP000282087"/>
    </source>
</evidence>
<feature type="transmembrane region" description="Helical" evidence="11">
    <location>
        <begin position="69"/>
        <end position="91"/>
    </location>
</feature>
<protein>
    <recommendedName>
        <fullName evidence="12">Cytochrome b561 domain-containing protein</fullName>
    </recommendedName>
</protein>
<feature type="transmembrane region" description="Helical" evidence="11">
    <location>
        <begin position="307"/>
        <end position="327"/>
    </location>
</feature>
<dbReference type="InterPro" id="IPR006593">
    <property type="entry name" value="Cyt_b561/ferric_Rdtase_TM"/>
</dbReference>
<feature type="transmembrane region" description="Helical" evidence="11">
    <location>
        <begin position="106"/>
        <end position="127"/>
    </location>
</feature>
<evidence type="ECO:0000256" key="4">
    <source>
        <dbReference type="ARBA" id="ARBA00022617"/>
    </source>
</evidence>
<dbReference type="PANTHER" id="PTHR15422">
    <property type="entry name" value="OS05G0565100 PROTEIN"/>
    <property type="match status" value="1"/>
</dbReference>
<evidence type="ECO:0000256" key="3">
    <source>
        <dbReference type="ARBA" id="ARBA00022448"/>
    </source>
</evidence>
<evidence type="ECO:0000256" key="5">
    <source>
        <dbReference type="ARBA" id="ARBA00022692"/>
    </source>
</evidence>
<comment type="caution">
    <text evidence="13">The sequence shown here is derived from an EMBL/GenBank/DDBJ whole genome shotgun (WGS) entry which is preliminary data.</text>
</comment>
<keyword evidence="7" id="KW-0249">Electron transport</keyword>
<evidence type="ECO:0000256" key="8">
    <source>
        <dbReference type="ARBA" id="ARBA00022989"/>
    </source>
</evidence>
<evidence type="ECO:0000256" key="6">
    <source>
        <dbReference type="ARBA" id="ARBA00022723"/>
    </source>
</evidence>
<evidence type="ECO:0000256" key="9">
    <source>
        <dbReference type="ARBA" id="ARBA00023004"/>
    </source>
</evidence>
<evidence type="ECO:0000256" key="1">
    <source>
        <dbReference type="ARBA" id="ARBA00001970"/>
    </source>
</evidence>
<reference evidence="13 14" key="1">
    <citation type="submission" date="2018-06" db="EMBL/GenBank/DDBJ databases">
        <title>Comparative genomics of downy mildews reveals potential adaptations to biotrophy.</title>
        <authorList>
            <person name="Fletcher K."/>
            <person name="Klosterman S.J."/>
            <person name="Derevnina L."/>
            <person name="Martin F."/>
            <person name="Koike S."/>
            <person name="Reyes Chin-Wo S."/>
            <person name="Mou B."/>
            <person name="Michelmore R."/>
        </authorList>
    </citation>
    <scope>NUCLEOTIDE SEQUENCE [LARGE SCALE GENOMIC DNA]</scope>
    <source>
        <strain evidence="13 14">R14</strain>
    </source>
</reference>
<keyword evidence="14" id="KW-1185">Reference proteome</keyword>
<evidence type="ECO:0000259" key="12">
    <source>
        <dbReference type="PROSITE" id="PS50939"/>
    </source>
</evidence>
<dbReference type="Gene3D" id="1.20.120.1770">
    <property type="match status" value="2"/>
</dbReference>
<feature type="transmembrane region" description="Helical" evidence="11">
    <location>
        <begin position="410"/>
        <end position="430"/>
    </location>
</feature>
<name>A0A3M6VD47_9STRA</name>
<feature type="transmembrane region" description="Helical" evidence="11">
    <location>
        <begin position="208"/>
        <end position="228"/>
    </location>
</feature>
<feature type="transmembrane region" description="Helical" evidence="11">
    <location>
        <begin position="29"/>
        <end position="48"/>
    </location>
</feature>
<keyword evidence="8 11" id="KW-1133">Transmembrane helix</keyword>
<evidence type="ECO:0000256" key="7">
    <source>
        <dbReference type="ARBA" id="ARBA00022982"/>
    </source>
</evidence>
<keyword evidence="3" id="KW-0813">Transport</keyword>
<proteinExistence type="predicted"/>
<feature type="transmembrane region" description="Helical" evidence="11">
    <location>
        <begin position="240"/>
        <end position="261"/>
    </location>
</feature>
<keyword evidence="4" id="KW-0349">Heme</keyword>
<dbReference type="InterPro" id="IPR045150">
    <property type="entry name" value="CYB561D1/2"/>
</dbReference>
<feature type="transmembrane region" description="Helical" evidence="11">
    <location>
        <begin position="383"/>
        <end position="404"/>
    </location>
</feature>
<evidence type="ECO:0000256" key="10">
    <source>
        <dbReference type="ARBA" id="ARBA00023136"/>
    </source>
</evidence>
<dbReference type="PROSITE" id="PS50939">
    <property type="entry name" value="CYTOCHROME_B561"/>
    <property type="match status" value="1"/>
</dbReference>
<dbReference type="EMBL" id="QLLG01000328">
    <property type="protein sequence ID" value="RMX64232.1"/>
    <property type="molecule type" value="Genomic_DNA"/>
</dbReference>
<dbReference type="GO" id="GO:0016020">
    <property type="term" value="C:membrane"/>
    <property type="evidence" value="ECO:0007669"/>
    <property type="project" value="UniProtKB-SubCell"/>
</dbReference>
<dbReference type="GO" id="GO:0140575">
    <property type="term" value="F:transmembrane monodehydroascorbate reductase activity"/>
    <property type="evidence" value="ECO:0007669"/>
    <property type="project" value="InterPro"/>
</dbReference>
<feature type="domain" description="Cytochrome b561" evidence="12">
    <location>
        <begin position="1"/>
        <end position="199"/>
    </location>
</feature>
<accession>A0A3M6VD47</accession>
<dbReference type="GO" id="GO:0046872">
    <property type="term" value="F:metal ion binding"/>
    <property type="evidence" value="ECO:0007669"/>
    <property type="project" value="UniProtKB-KW"/>
</dbReference>
<evidence type="ECO:0000313" key="13">
    <source>
        <dbReference type="EMBL" id="RMX64232.1"/>
    </source>
</evidence>
<comment type="cofactor">
    <cofactor evidence="1">
        <name>heme b</name>
        <dbReference type="ChEBI" id="CHEBI:60344"/>
    </cofactor>
</comment>
<organism evidence="13 14">
    <name type="scientific">Peronospora effusa</name>
    <dbReference type="NCBI Taxonomy" id="542832"/>
    <lineage>
        <taxon>Eukaryota</taxon>
        <taxon>Sar</taxon>
        <taxon>Stramenopiles</taxon>
        <taxon>Oomycota</taxon>
        <taxon>Peronosporomycetes</taxon>
        <taxon>Peronosporales</taxon>
        <taxon>Peronosporaceae</taxon>
        <taxon>Peronospora</taxon>
    </lineage>
</organism>
<dbReference type="AlphaFoldDB" id="A0A3M6VD47"/>
<feature type="transmembrane region" description="Helical" evidence="11">
    <location>
        <begin position="178"/>
        <end position="196"/>
    </location>
</feature>
<dbReference type="PANTHER" id="PTHR15422:SF45">
    <property type="entry name" value="CYTOCHROME B561 DOMAIN-CONTAINING PROTEIN"/>
    <property type="match status" value="1"/>
</dbReference>
<evidence type="ECO:0000256" key="2">
    <source>
        <dbReference type="ARBA" id="ARBA00004141"/>
    </source>
</evidence>
<feature type="transmembrane region" description="Helical" evidence="11">
    <location>
        <begin position="339"/>
        <end position="363"/>
    </location>
</feature>
<keyword evidence="9" id="KW-0408">Iron</keyword>
<sequence>MTELAICAMLFLLPYAVILERCISDWSLLALHPALNSLAMLICLPSALQAMLQRKSETNQAKRIWLTKLHLLLNVLAGVLVAVAGVAVLFAKRNVGEQHLTTPHSWAALVTGMFFALNMFQGILLTFEGTKANWQWKNETHVLTGVLVYIGSVTTMLYGLQTSSWGAKHFSPERQFQVTILIIAAHVTLLGKMLWPQRRDSPSQVIKVAKLELIVLSGLFGAPCAIILSKCAASPSLFAVHPATNAVAFLLCFPLYASYLIGAVRDAGTQECDKFQDTVSDVVSLALHKCITYIIIDTRVLLSKLHMFFQVLAMLLLSTGGVAAYMTKNNFGKQHFTSTHSWLAIGTAVLAMLNMLGGLVTTFGSKKTSWQWKNSGHRIGGTLAFLGGGCSVILGIYSGSWGISQLGEDLQFQVASSIAAAYFLLFFKVVTSGSVAKKSD</sequence>
<gene>
    <name evidence="13" type="ORF">DD238_005894</name>
</gene>
<dbReference type="VEuPathDB" id="FungiDB:DD237_006588"/>
<keyword evidence="5 11" id="KW-0812">Transmembrane</keyword>
<comment type="subcellular location">
    <subcellularLocation>
        <location evidence="2">Membrane</location>
        <topology evidence="2">Multi-pass membrane protein</topology>
    </subcellularLocation>
</comment>
<dbReference type="Pfam" id="PF03188">
    <property type="entry name" value="Cytochrom_B561"/>
    <property type="match status" value="2"/>
</dbReference>
<keyword evidence="10 11" id="KW-0472">Membrane</keyword>
<dbReference type="SMART" id="SM00665">
    <property type="entry name" value="B561"/>
    <property type="match status" value="1"/>
</dbReference>
<keyword evidence="6" id="KW-0479">Metal-binding</keyword>
<dbReference type="Proteomes" id="UP000282087">
    <property type="component" value="Unassembled WGS sequence"/>
</dbReference>
<feature type="transmembrane region" description="Helical" evidence="11">
    <location>
        <begin position="139"/>
        <end position="158"/>
    </location>
</feature>
<evidence type="ECO:0000256" key="11">
    <source>
        <dbReference type="SAM" id="Phobius"/>
    </source>
</evidence>